<protein>
    <submittedName>
        <fullName evidence="3">Uncharacterized protein</fullName>
    </submittedName>
</protein>
<evidence type="ECO:0000313" key="1">
    <source>
        <dbReference type="EMBL" id="NMK55177.1"/>
    </source>
</evidence>
<dbReference type="EMBL" id="SCHC01000002">
    <property type="protein sequence ID" value="TBW76578.1"/>
    <property type="molecule type" value="Genomic_DNA"/>
</dbReference>
<evidence type="ECO:0000313" key="2">
    <source>
        <dbReference type="EMBL" id="NMK98507.1"/>
    </source>
</evidence>
<dbReference type="Proteomes" id="UP000291949">
    <property type="component" value="Unassembled WGS sequence"/>
</dbReference>
<evidence type="ECO:0000313" key="4">
    <source>
        <dbReference type="Proteomes" id="UP000291949"/>
    </source>
</evidence>
<gene>
    <name evidence="3" type="ORF">EQ811_06830</name>
    <name evidence="2" type="ORF">HHM13_10585</name>
    <name evidence="1" type="ORF">HHM24_10655</name>
</gene>
<reference evidence="3 4" key="1">
    <citation type="journal article" date="2019" name="Sci. Transl. Med.">
        <title>Quorum sensing between bacterial species on the skin protects against epidermal injury in atopic dermatitis.</title>
        <authorList>
            <person name="Williams M.R."/>
        </authorList>
    </citation>
    <scope>NUCLEOTIDE SEQUENCE [LARGE SCALE GENOMIC DNA]</scope>
    <source>
        <strain evidence="3 4">H8</strain>
    </source>
</reference>
<dbReference type="Proteomes" id="UP000550736">
    <property type="component" value="Unassembled WGS sequence"/>
</dbReference>
<dbReference type="EMBL" id="JABBLX010000044">
    <property type="protein sequence ID" value="NMK98507.1"/>
    <property type="molecule type" value="Genomic_DNA"/>
</dbReference>
<dbReference type="RefSeq" id="WP_002432504.1">
    <property type="nucleotide sequence ID" value="NZ_AP014956.1"/>
</dbReference>
<dbReference type="EMBL" id="JABBMI010000080">
    <property type="protein sequence ID" value="NMK55177.1"/>
    <property type="molecule type" value="Genomic_DNA"/>
</dbReference>
<evidence type="ECO:0000313" key="6">
    <source>
        <dbReference type="Proteomes" id="UP000550736"/>
    </source>
</evidence>
<sequence>MLIDKFETYIINIAGLKSRSTRKKLTHLCKEIKFCESFQFSIFKQNNMFALEVSLPKQQLPYLISFLSFHNYSIYQILSPKHFDELLDSEHLYQSAKRFDLAIDGLQDAFIKDKVIDIMNMFANHHDVNYTLNNNCASVVCSPEIFAQLLHTIATRNIDILSASYRAKMLHKARIS</sequence>
<dbReference type="Proteomes" id="UP000538955">
    <property type="component" value="Unassembled WGS sequence"/>
</dbReference>
<dbReference type="AlphaFoldDB" id="A0A0U1EB95"/>
<evidence type="ECO:0000313" key="5">
    <source>
        <dbReference type="Proteomes" id="UP000538955"/>
    </source>
</evidence>
<evidence type="ECO:0000313" key="3">
    <source>
        <dbReference type="EMBL" id="TBW76578.1"/>
    </source>
</evidence>
<comment type="caution">
    <text evidence="3">The sequence shown here is derived from an EMBL/GenBank/DDBJ whole genome shotgun (WGS) entry which is preliminary data.</text>
</comment>
<accession>A0A0U1EB95</accession>
<name>A0A0U1EB95_STACP</name>
<organism evidence="3 4">
    <name type="scientific">Staphylococcus capitis</name>
    <dbReference type="NCBI Taxonomy" id="29388"/>
    <lineage>
        <taxon>Bacteria</taxon>
        <taxon>Bacillati</taxon>
        <taxon>Bacillota</taxon>
        <taxon>Bacilli</taxon>
        <taxon>Bacillales</taxon>
        <taxon>Staphylococcaceae</taxon>
        <taxon>Staphylococcus</taxon>
    </lineage>
</organism>
<dbReference type="GeneID" id="93668772"/>
<keyword evidence="5" id="KW-1185">Reference proteome</keyword>
<proteinExistence type="predicted"/>
<reference evidence="5 6" key="2">
    <citation type="submission" date="2020-04" db="EMBL/GenBank/DDBJ databases">
        <title>The Epidemiology and Molecular Characteristics of Linezolid-Resistant Staphylococcus capitis in Huashan Hospital, Shanghai.</title>
        <authorList>
            <person name="Ding L."/>
            <person name="Li P."/>
            <person name="Yang Y."/>
            <person name="Lin D."/>
            <person name="Xu X."/>
        </authorList>
    </citation>
    <scope>NUCLEOTIDE SEQUENCE [LARGE SCALE GENOMIC DNA]</scope>
    <source>
        <strain evidence="2 6">12-86</strain>
        <strain evidence="1 5">17-84</strain>
    </source>
</reference>
<dbReference type="eggNOG" id="ENOG503054N">
    <property type="taxonomic scope" value="Bacteria"/>
</dbReference>